<keyword evidence="1" id="KW-1133">Transmembrane helix</keyword>
<sequence>MFNWRTTFSSFTQVSWSSLSREPRSEEKLQRSTELDISSPLISRSFIYGQMDYLFAALHTTTMMAYTVGLYPLYSNQLALTSQASARRTRSKSGFEHILDVHLSGAFTGYDEWNQTTARMASIWKVAQKGCTVLLPLSLAFFQASRTPTARKSIDFWVFFTLPVSSLVWSILFSIATVCIVTWKDSSTVDSTWVNVGGWFTIEVKFILLEQRGGVLRGALLFEQQGRASAMESLVSCKVVSSTKSEHG</sequence>
<keyword evidence="3" id="KW-1185">Reference proteome</keyword>
<organism evidence="2 3">
    <name type="scientific">Galerina marginata (strain CBS 339.88)</name>
    <dbReference type="NCBI Taxonomy" id="685588"/>
    <lineage>
        <taxon>Eukaryota</taxon>
        <taxon>Fungi</taxon>
        <taxon>Dikarya</taxon>
        <taxon>Basidiomycota</taxon>
        <taxon>Agaricomycotina</taxon>
        <taxon>Agaricomycetes</taxon>
        <taxon>Agaricomycetidae</taxon>
        <taxon>Agaricales</taxon>
        <taxon>Agaricineae</taxon>
        <taxon>Strophariaceae</taxon>
        <taxon>Galerina</taxon>
    </lineage>
</organism>
<dbReference type="EMBL" id="KL142374">
    <property type="protein sequence ID" value="KDR78769.1"/>
    <property type="molecule type" value="Genomic_DNA"/>
</dbReference>
<name>A0A067TFS8_GALM3</name>
<dbReference type="Proteomes" id="UP000027222">
    <property type="component" value="Unassembled WGS sequence"/>
</dbReference>
<keyword evidence="1" id="KW-0472">Membrane</keyword>
<gene>
    <name evidence="2" type="ORF">GALMADRAFT_209162</name>
</gene>
<proteinExistence type="predicted"/>
<reference evidence="3" key="1">
    <citation type="journal article" date="2014" name="Proc. Natl. Acad. Sci. U.S.A.">
        <title>Extensive sampling of basidiomycete genomes demonstrates inadequacy of the white-rot/brown-rot paradigm for wood decay fungi.</title>
        <authorList>
            <person name="Riley R."/>
            <person name="Salamov A.A."/>
            <person name="Brown D.W."/>
            <person name="Nagy L.G."/>
            <person name="Floudas D."/>
            <person name="Held B.W."/>
            <person name="Levasseur A."/>
            <person name="Lombard V."/>
            <person name="Morin E."/>
            <person name="Otillar R."/>
            <person name="Lindquist E.A."/>
            <person name="Sun H."/>
            <person name="LaButti K.M."/>
            <person name="Schmutz J."/>
            <person name="Jabbour D."/>
            <person name="Luo H."/>
            <person name="Baker S.E."/>
            <person name="Pisabarro A.G."/>
            <person name="Walton J.D."/>
            <person name="Blanchette R.A."/>
            <person name="Henrissat B."/>
            <person name="Martin F."/>
            <person name="Cullen D."/>
            <person name="Hibbett D.S."/>
            <person name="Grigoriev I.V."/>
        </authorList>
    </citation>
    <scope>NUCLEOTIDE SEQUENCE [LARGE SCALE GENOMIC DNA]</scope>
    <source>
        <strain evidence="3">CBS 339.88</strain>
    </source>
</reference>
<dbReference type="AlphaFoldDB" id="A0A067TFS8"/>
<evidence type="ECO:0000313" key="3">
    <source>
        <dbReference type="Proteomes" id="UP000027222"/>
    </source>
</evidence>
<dbReference type="HOGENOM" id="CLU_1120247_0_0_1"/>
<protein>
    <submittedName>
        <fullName evidence="2">Uncharacterized protein</fullName>
    </submittedName>
</protein>
<feature type="transmembrane region" description="Helical" evidence="1">
    <location>
        <begin position="156"/>
        <end position="183"/>
    </location>
</feature>
<keyword evidence="1" id="KW-0812">Transmembrane</keyword>
<evidence type="ECO:0000313" key="2">
    <source>
        <dbReference type="EMBL" id="KDR78769.1"/>
    </source>
</evidence>
<feature type="transmembrane region" description="Helical" evidence="1">
    <location>
        <begin position="53"/>
        <end position="74"/>
    </location>
</feature>
<evidence type="ECO:0000256" key="1">
    <source>
        <dbReference type="SAM" id="Phobius"/>
    </source>
</evidence>
<accession>A0A067TFS8</accession>